<dbReference type="AlphaFoldDB" id="A0AAV8VAA9"/>
<feature type="non-terminal residue" evidence="1">
    <location>
        <position position="1"/>
    </location>
</feature>
<gene>
    <name evidence="1" type="ORF">NQ315_011227</name>
</gene>
<dbReference type="Proteomes" id="UP001159042">
    <property type="component" value="Unassembled WGS sequence"/>
</dbReference>
<protein>
    <submittedName>
        <fullName evidence="1">Uncharacterized protein</fullName>
    </submittedName>
</protein>
<reference evidence="1 2" key="1">
    <citation type="journal article" date="2023" name="Insect Mol. Biol.">
        <title>Genome sequencing provides insights into the evolution of gene families encoding plant cell wall-degrading enzymes in longhorned beetles.</title>
        <authorList>
            <person name="Shin N.R."/>
            <person name="Okamura Y."/>
            <person name="Kirsch R."/>
            <person name="Pauchet Y."/>
        </authorList>
    </citation>
    <scope>NUCLEOTIDE SEQUENCE [LARGE SCALE GENOMIC DNA]</scope>
    <source>
        <strain evidence="1">EAD_L_NR</strain>
    </source>
</reference>
<name>A0AAV8VAA9_9CUCU</name>
<comment type="caution">
    <text evidence="1">The sequence shown here is derived from an EMBL/GenBank/DDBJ whole genome shotgun (WGS) entry which is preliminary data.</text>
</comment>
<evidence type="ECO:0000313" key="2">
    <source>
        <dbReference type="Proteomes" id="UP001159042"/>
    </source>
</evidence>
<evidence type="ECO:0000313" key="1">
    <source>
        <dbReference type="EMBL" id="KAJ8910956.1"/>
    </source>
</evidence>
<sequence length="81" mass="9075">DLKGNLMDVRTADGSIVKIQTNMQEQELVKTLGVEMVQNMYKVNVDDLNQLLAYHEIFGKLQGGQETCALCRLVCTARCKV</sequence>
<organism evidence="1 2">
    <name type="scientific">Exocentrus adspersus</name>
    <dbReference type="NCBI Taxonomy" id="1586481"/>
    <lineage>
        <taxon>Eukaryota</taxon>
        <taxon>Metazoa</taxon>
        <taxon>Ecdysozoa</taxon>
        <taxon>Arthropoda</taxon>
        <taxon>Hexapoda</taxon>
        <taxon>Insecta</taxon>
        <taxon>Pterygota</taxon>
        <taxon>Neoptera</taxon>
        <taxon>Endopterygota</taxon>
        <taxon>Coleoptera</taxon>
        <taxon>Polyphaga</taxon>
        <taxon>Cucujiformia</taxon>
        <taxon>Chrysomeloidea</taxon>
        <taxon>Cerambycidae</taxon>
        <taxon>Lamiinae</taxon>
        <taxon>Acanthocinini</taxon>
        <taxon>Exocentrus</taxon>
    </lineage>
</organism>
<dbReference type="EMBL" id="JANEYG010000231">
    <property type="protein sequence ID" value="KAJ8910956.1"/>
    <property type="molecule type" value="Genomic_DNA"/>
</dbReference>
<accession>A0AAV8VAA9</accession>
<proteinExistence type="predicted"/>
<keyword evidence="2" id="KW-1185">Reference proteome</keyword>